<evidence type="ECO:0000256" key="1">
    <source>
        <dbReference type="SAM" id="MobiDB-lite"/>
    </source>
</evidence>
<dbReference type="EMBL" id="SHMG01000003">
    <property type="protein sequence ID" value="TAA44746.1"/>
    <property type="molecule type" value="Genomic_DNA"/>
</dbReference>
<sequence>MLDAQAHAPVIGKQVRQRLLRSGRSGTAGSAVFEGRQAWRGGDSPQGFPLECKRQRAAP</sequence>
<organism evidence="2 3">
    <name type="scientific">Pseudoxanthomonas winnipegensis</name>
    <dbReference type="NCBI Taxonomy" id="2480810"/>
    <lineage>
        <taxon>Bacteria</taxon>
        <taxon>Pseudomonadati</taxon>
        <taxon>Pseudomonadota</taxon>
        <taxon>Gammaproteobacteria</taxon>
        <taxon>Lysobacterales</taxon>
        <taxon>Lysobacteraceae</taxon>
        <taxon>Pseudoxanthomonas</taxon>
    </lineage>
</organism>
<name>A0A4V2HG58_9GAMM</name>
<dbReference type="AlphaFoldDB" id="A0A4V2HG58"/>
<accession>A0A4V2HG58</accession>
<evidence type="ECO:0000313" key="2">
    <source>
        <dbReference type="EMBL" id="TAA44746.1"/>
    </source>
</evidence>
<evidence type="ECO:0000313" key="3">
    <source>
        <dbReference type="Proteomes" id="UP000294164"/>
    </source>
</evidence>
<dbReference type="Proteomes" id="UP000294164">
    <property type="component" value="Unassembled WGS sequence"/>
</dbReference>
<comment type="caution">
    <text evidence="2">The sequence shown here is derived from an EMBL/GenBank/DDBJ whole genome shotgun (WGS) entry which is preliminary data.</text>
</comment>
<reference evidence="2 3" key="1">
    <citation type="submission" date="2019-02" db="EMBL/GenBank/DDBJ databases">
        <title>WGS of Pseudoxanthomonas species novum from clinical isolates.</title>
        <authorList>
            <person name="Bernier A.-M."/>
            <person name="Bernard K."/>
            <person name="Vachon A."/>
        </authorList>
    </citation>
    <scope>NUCLEOTIDE SEQUENCE [LARGE SCALE GENOMIC DNA]</scope>
    <source>
        <strain evidence="2 3">NML130969</strain>
    </source>
</reference>
<proteinExistence type="predicted"/>
<feature type="region of interest" description="Disordered" evidence="1">
    <location>
        <begin position="20"/>
        <end position="59"/>
    </location>
</feature>
<gene>
    <name evidence="2" type="ORF">EA655_07460</name>
</gene>
<protein>
    <submittedName>
        <fullName evidence="2">Uncharacterized protein</fullName>
    </submittedName>
</protein>